<evidence type="ECO:0000256" key="1">
    <source>
        <dbReference type="SAM" id="MobiDB-lite"/>
    </source>
</evidence>
<dbReference type="EMBL" id="BGZK01000721">
    <property type="protein sequence ID" value="GBP57831.1"/>
    <property type="molecule type" value="Genomic_DNA"/>
</dbReference>
<dbReference type="Proteomes" id="UP000299102">
    <property type="component" value="Unassembled WGS sequence"/>
</dbReference>
<comment type="caution">
    <text evidence="2">The sequence shown here is derived from an EMBL/GenBank/DDBJ whole genome shotgun (WGS) entry which is preliminary data.</text>
</comment>
<reference evidence="2 3" key="1">
    <citation type="journal article" date="2019" name="Commun. Biol.">
        <title>The bagworm genome reveals a unique fibroin gene that provides high tensile strength.</title>
        <authorList>
            <person name="Kono N."/>
            <person name="Nakamura H."/>
            <person name="Ohtoshi R."/>
            <person name="Tomita M."/>
            <person name="Numata K."/>
            <person name="Arakawa K."/>
        </authorList>
    </citation>
    <scope>NUCLEOTIDE SEQUENCE [LARGE SCALE GENOMIC DNA]</scope>
</reference>
<protein>
    <submittedName>
        <fullName evidence="2">Uncharacterized protein</fullName>
    </submittedName>
</protein>
<keyword evidence="3" id="KW-1185">Reference proteome</keyword>
<feature type="compositionally biased region" description="Basic and acidic residues" evidence="1">
    <location>
        <begin position="89"/>
        <end position="99"/>
    </location>
</feature>
<feature type="region of interest" description="Disordered" evidence="1">
    <location>
        <begin position="82"/>
        <end position="122"/>
    </location>
</feature>
<sequence length="144" mass="15840">MWLTDAEEAVAAYEKAVEATPKCERAVFLSVVPSSAAMYGSAVHADASLTQVGDRQMSHAAERGGRLCLSVARPALSLALQASNGTPQSEEHPFKDFTASRKITQGGRTSKRRRRHDRCFARPLLPPLRSEVRLQTAHSRARRK</sequence>
<organism evidence="2 3">
    <name type="scientific">Eumeta variegata</name>
    <name type="common">Bagworm moth</name>
    <name type="synonym">Eumeta japonica</name>
    <dbReference type="NCBI Taxonomy" id="151549"/>
    <lineage>
        <taxon>Eukaryota</taxon>
        <taxon>Metazoa</taxon>
        <taxon>Ecdysozoa</taxon>
        <taxon>Arthropoda</taxon>
        <taxon>Hexapoda</taxon>
        <taxon>Insecta</taxon>
        <taxon>Pterygota</taxon>
        <taxon>Neoptera</taxon>
        <taxon>Endopterygota</taxon>
        <taxon>Lepidoptera</taxon>
        <taxon>Glossata</taxon>
        <taxon>Ditrysia</taxon>
        <taxon>Tineoidea</taxon>
        <taxon>Psychidae</taxon>
        <taxon>Oiketicinae</taxon>
        <taxon>Eumeta</taxon>
    </lineage>
</organism>
<gene>
    <name evidence="2" type="ORF">EVAR_41500_1</name>
</gene>
<name>A0A4C1X2C1_EUMVA</name>
<proteinExistence type="predicted"/>
<accession>A0A4C1X2C1</accession>
<dbReference type="AlphaFoldDB" id="A0A4C1X2C1"/>
<evidence type="ECO:0000313" key="2">
    <source>
        <dbReference type="EMBL" id="GBP57831.1"/>
    </source>
</evidence>
<evidence type="ECO:0000313" key="3">
    <source>
        <dbReference type="Proteomes" id="UP000299102"/>
    </source>
</evidence>